<proteinExistence type="inferred from homology"/>
<dbReference type="PROSITE" id="PS51257">
    <property type="entry name" value="PROKAR_LIPOPROTEIN"/>
    <property type="match status" value="1"/>
</dbReference>
<feature type="domain" description="Manganese/iron superoxide dismutase C-terminal" evidence="8">
    <location>
        <begin position="130"/>
        <end position="231"/>
    </location>
</feature>
<organism evidence="9 10">
    <name type="scientific">Saccharicrinis carchari</name>
    <dbReference type="NCBI Taxonomy" id="1168039"/>
    <lineage>
        <taxon>Bacteria</taxon>
        <taxon>Pseudomonadati</taxon>
        <taxon>Bacteroidota</taxon>
        <taxon>Bacteroidia</taxon>
        <taxon>Marinilabiliales</taxon>
        <taxon>Marinilabiliaceae</taxon>
        <taxon>Saccharicrinis</taxon>
    </lineage>
</organism>
<evidence type="ECO:0000256" key="1">
    <source>
        <dbReference type="ARBA" id="ARBA00008714"/>
    </source>
</evidence>
<feature type="binding site" evidence="5">
    <location>
        <position position="112"/>
    </location>
    <ligand>
        <name>Mn(2+)</name>
        <dbReference type="ChEBI" id="CHEBI:29035"/>
    </ligand>
</feature>
<keyword evidence="3 5" id="KW-0479">Metal-binding</keyword>
<dbReference type="InterPro" id="IPR036324">
    <property type="entry name" value="Mn/Fe_SOD_N_sf"/>
</dbReference>
<comment type="catalytic activity">
    <reaction evidence="6">
        <text>2 superoxide + 2 H(+) = H2O2 + O2</text>
        <dbReference type="Rhea" id="RHEA:20696"/>
        <dbReference type="ChEBI" id="CHEBI:15378"/>
        <dbReference type="ChEBI" id="CHEBI:15379"/>
        <dbReference type="ChEBI" id="CHEBI:16240"/>
        <dbReference type="ChEBI" id="CHEBI:18421"/>
        <dbReference type="EC" id="1.15.1.1"/>
    </reaction>
</comment>
<dbReference type="SUPFAM" id="SSF46609">
    <property type="entry name" value="Fe,Mn superoxide dismutase (SOD), N-terminal domain"/>
    <property type="match status" value="1"/>
</dbReference>
<dbReference type="GO" id="GO:0046872">
    <property type="term" value="F:metal ion binding"/>
    <property type="evidence" value="ECO:0007669"/>
    <property type="project" value="UniProtKB-KW"/>
</dbReference>
<dbReference type="AlphaFoldDB" id="A0A521AF47"/>
<dbReference type="InterPro" id="IPR019831">
    <property type="entry name" value="Mn/Fe_SOD_N"/>
</dbReference>
<dbReference type="InterPro" id="IPR001189">
    <property type="entry name" value="Mn/Fe_SOD"/>
</dbReference>
<dbReference type="PANTHER" id="PTHR43595">
    <property type="entry name" value="37S RIBOSOMAL PROTEIN S26, MITOCHONDRIAL"/>
    <property type="match status" value="1"/>
</dbReference>
<reference evidence="9 10" key="1">
    <citation type="submission" date="2017-05" db="EMBL/GenBank/DDBJ databases">
        <authorList>
            <person name="Varghese N."/>
            <person name="Submissions S."/>
        </authorList>
    </citation>
    <scope>NUCLEOTIDE SEQUENCE [LARGE SCALE GENOMIC DNA]</scope>
    <source>
        <strain evidence="9 10">DSM 27040</strain>
    </source>
</reference>
<accession>A0A521AF47</accession>
<evidence type="ECO:0000256" key="6">
    <source>
        <dbReference type="RuleBase" id="RU000414"/>
    </source>
</evidence>
<sequence length="238" mass="27277">MERRNFIRTAGMVALAGTIAPSLLSCQNSSKSKPFAGHVFNELPYAYNALEPYIDAQTMELHYSKHHQGYYNKFMAAIKGSDLEKTEMPKIFKNISKYDDNVRNNGGGYYNHSLFWNNMSPKGGDASPVLLKAIEKEFGSMDNFKTAFNQQAKTQFGSGWAWLVLNSNKKLEVGNTANQDNPWMPDVDIKGVPLLALDVWEHAYYLKYQNKRGDYINAFWNVVNWNEVNERYHHAIKM</sequence>
<dbReference type="Pfam" id="PF00081">
    <property type="entry name" value="Sod_Fe_N"/>
    <property type="match status" value="1"/>
</dbReference>
<gene>
    <name evidence="9" type="ORF">SAMN06265379_101102</name>
</gene>
<keyword evidence="10" id="KW-1185">Reference proteome</keyword>
<evidence type="ECO:0000259" key="7">
    <source>
        <dbReference type="Pfam" id="PF00081"/>
    </source>
</evidence>
<dbReference type="GO" id="GO:0004784">
    <property type="term" value="F:superoxide dismutase activity"/>
    <property type="evidence" value="ECO:0007669"/>
    <property type="project" value="UniProtKB-EC"/>
</dbReference>
<dbReference type="Gene3D" id="1.10.287.990">
    <property type="entry name" value="Fe,Mn superoxide dismutase (SOD) domain"/>
    <property type="match status" value="1"/>
</dbReference>
<feature type="binding site" evidence="5">
    <location>
        <position position="62"/>
    </location>
    <ligand>
        <name>Mn(2+)</name>
        <dbReference type="ChEBI" id="CHEBI:29035"/>
    </ligand>
</feature>
<evidence type="ECO:0000256" key="2">
    <source>
        <dbReference type="ARBA" id="ARBA00012682"/>
    </source>
</evidence>
<name>A0A521AF47_SACCC</name>
<dbReference type="FunFam" id="3.55.40.20:FF:000001">
    <property type="entry name" value="Superoxide dismutase"/>
    <property type="match status" value="1"/>
</dbReference>
<dbReference type="Proteomes" id="UP000319040">
    <property type="component" value="Unassembled WGS sequence"/>
</dbReference>
<protein>
    <recommendedName>
        <fullName evidence="2 6">Superoxide dismutase</fullName>
        <ecNumber evidence="2 6">1.15.1.1</ecNumber>
    </recommendedName>
</protein>
<comment type="similarity">
    <text evidence="1 6">Belongs to the iron/manganese superoxide dismutase family.</text>
</comment>
<dbReference type="EMBL" id="FXTB01000001">
    <property type="protein sequence ID" value="SMO33427.1"/>
    <property type="molecule type" value="Genomic_DNA"/>
</dbReference>
<dbReference type="Gene3D" id="3.55.40.20">
    <property type="entry name" value="Iron/manganese superoxide dismutase, C-terminal domain"/>
    <property type="match status" value="1"/>
</dbReference>
<evidence type="ECO:0000256" key="4">
    <source>
        <dbReference type="ARBA" id="ARBA00023002"/>
    </source>
</evidence>
<dbReference type="Pfam" id="PF02777">
    <property type="entry name" value="Sod_Fe_C"/>
    <property type="match status" value="1"/>
</dbReference>
<dbReference type="SUPFAM" id="SSF54719">
    <property type="entry name" value="Fe,Mn superoxide dismutase (SOD), C-terminal domain"/>
    <property type="match status" value="1"/>
</dbReference>
<feature type="binding site" evidence="5">
    <location>
        <position position="198"/>
    </location>
    <ligand>
        <name>Mn(2+)</name>
        <dbReference type="ChEBI" id="CHEBI:29035"/>
    </ligand>
</feature>
<evidence type="ECO:0000256" key="5">
    <source>
        <dbReference type="PIRSR" id="PIRSR000349-1"/>
    </source>
</evidence>
<comment type="function">
    <text evidence="6">Destroys radicals which are normally produced within the cells and which are toxic to biological systems.</text>
</comment>
<feature type="binding site" evidence="5">
    <location>
        <position position="202"/>
    </location>
    <ligand>
        <name>Mn(2+)</name>
        <dbReference type="ChEBI" id="CHEBI:29035"/>
    </ligand>
</feature>
<dbReference type="InterPro" id="IPR019833">
    <property type="entry name" value="Mn/Fe_SOD_BS"/>
</dbReference>
<dbReference type="RefSeq" id="WP_142531523.1">
    <property type="nucleotide sequence ID" value="NZ_FXTB01000001.1"/>
</dbReference>
<dbReference type="InterPro" id="IPR019832">
    <property type="entry name" value="Mn/Fe_SOD_C"/>
</dbReference>
<dbReference type="GO" id="GO:0005737">
    <property type="term" value="C:cytoplasm"/>
    <property type="evidence" value="ECO:0007669"/>
    <property type="project" value="TreeGrafter"/>
</dbReference>
<dbReference type="PANTHER" id="PTHR43595:SF2">
    <property type="entry name" value="SMALL RIBOSOMAL SUBUNIT PROTEIN MS42"/>
    <property type="match status" value="1"/>
</dbReference>
<dbReference type="PROSITE" id="PS00088">
    <property type="entry name" value="SOD_MN"/>
    <property type="match status" value="1"/>
</dbReference>
<evidence type="ECO:0000313" key="10">
    <source>
        <dbReference type="Proteomes" id="UP000319040"/>
    </source>
</evidence>
<feature type="domain" description="Manganese/iron superoxide dismutase N-terminal" evidence="7">
    <location>
        <begin position="38"/>
        <end position="120"/>
    </location>
</feature>
<evidence type="ECO:0000259" key="8">
    <source>
        <dbReference type="Pfam" id="PF02777"/>
    </source>
</evidence>
<evidence type="ECO:0000256" key="3">
    <source>
        <dbReference type="ARBA" id="ARBA00022723"/>
    </source>
</evidence>
<dbReference type="InterPro" id="IPR036314">
    <property type="entry name" value="SOD_C_sf"/>
</dbReference>
<keyword evidence="4 6" id="KW-0560">Oxidoreductase</keyword>
<dbReference type="PRINTS" id="PR01703">
    <property type="entry name" value="MNSODISMTASE"/>
</dbReference>
<dbReference type="OrthoDB" id="9803125at2"/>
<dbReference type="PIRSF" id="PIRSF000349">
    <property type="entry name" value="SODismutase"/>
    <property type="match status" value="1"/>
</dbReference>
<evidence type="ECO:0000313" key="9">
    <source>
        <dbReference type="EMBL" id="SMO33427.1"/>
    </source>
</evidence>
<dbReference type="EC" id="1.15.1.1" evidence="2 6"/>